<dbReference type="Pfam" id="PF14452">
    <property type="entry name" value="Multi_ubiq"/>
    <property type="match status" value="1"/>
</dbReference>
<proteinExistence type="predicted"/>
<accession>A0A1V2R887</accession>
<gene>
    <name evidence="2" type="ORF">BSK71_04725</name>
</gene>
<evidence type="ECO:0000259" key="1">
    <source>
        <dbReference type="Pfam" id="PF14452"/>
    </source>
</evidence>
<dbReference type="EMBL" id="MPUJ01000002">
    <property type="protein sequence ID" value="ONK08650.1"/>
    <property type="molecule type" value="Genomic_DNA"/>
</dbReference>
<dbReference type="InterPro" id="IPR027802">
    <property type="entry name" value="Multi-ubiquitin_dom"/>
</dbReference>
<comment type="caution">
    <text evidence="2">The sequence shown here is derived from an EMBL/GenBank/DDBJ whole genome shotgun (WGS) entry which is preliminary data.</text>
</comment>
<sequence>MTQPSVERFYTKKKPDLSFDIFVEGILHKWYKKEISYEEVVTLEVPDYATHPEITYSVKYKKGPGVKPEGILTKGAIINVKNGIEFNVSETGQS</sequence>
<dbReference type="Proteomes" id="UP000189286">
    <property type="component" value="Unassembled WGS sequence"/>
</dbReference>
<reference evidence="3" key="1">
    <citation type="submission" date="2016-11" db="EMBL/GenBank/DDBJ databases">
        <authorList>
            <person name="Panda P."/>
            <person name="Visnovsky S."/>
            <person name="Pitman A."/>
        </authorList>
    </citation>
    <scope>NUCLEOTIDE SEQUENCE [LARGE SCALE GENOMIC DNA]</scope>
    <source>
        <strain evidence="3">ICMP 9972</strain>
    </source>
</reference>
<organism evidence="2 3">
    <name type="scientific">Pectobacterium actinidiae</name>
    <dbReference type="NCBI Taxonomy" id="1507808"/>
    <lineage>
        <taxon>Bacteria</taxon>
        <taxon>Pseudomonadati</taxon>
        <taxon>Pseudomonadota</taxon>
        <taxon>Gammaproteobacteria</taxon>
        <taxon>Enterobacterales</taxon>
        <taxon>Pectobacteriaceae</taxon>
        <taxon>Pectobacterium</taxon>
    </lineage>
</organism>
<evidence type="ECO:0000313" key="3">
    <source>
        <dbReference type="Proteomes" id="UP000189286"/>
    </source>
</evidence>
<dbReference type="AlphaFoldDB" id="A0A1V2R887"/>
<feature type="domain" description="Multi-ubiquitin" evidence="1">
    <location>
        <begin position="19"/>
        <end position="91"/>
    </location>
</feature>
<evidence type="ECO:0000313" key="2">
    <source>
        <dbReference type="EMBL" id="ONK08650.1"/>
    </source>
</evidence>
<protein>
    <recommendedName>
        <fullName evidence="1">Multi-ubiquitin domain-containing protein</fullName>
    </recommendedName>
</protein>
<name>A0A1V2R887_9GAMM</name>